<sequence length="71" mass="8370">MYVLSSHNTLTRTYIYKYLSKLHVIILCTLSLVQRAKCPFYLLHLSTHSRLQTVYRILVQSYIWGLANSVH</sequence>
<dbReference type="AlphaFoldDB" id="A0A0K2U5U5"/>
<reference evidence="1" key="1">
    <citation type="submission" date="2014-05" db="EMBL/GenBank/DDBJ databases">
        <authorList>
            <person name="Chronopoulou M."/>
        </authorList>
    </citation>
    <scope>NUCLEOTIDE SEQUENCE</scope>
    <source>
        <tissue evidence="1">Whole organism</tissue>
    </source>
</reference>
<protein>
    <submittedName>
        <fullName evidence="1">Uncharacterized protein</fullName>
    </submittedName>
</protein>
<dbReference type="EMBL" id="HACA01015941">
    <property type="protein sequence ID" value="CDW33302.1"/>
    <property type="molecule type" value="Transcribed_RNA"/>
</dbReference>
<accession>A0A0K2U5U5</accession>
<proteinExistence type="predicted"/>
<evidence type="ECO:0000313" key="1">
    <source>
        <dbReference type="EMBL" id="CDW33302.1"/>
    </source>
</evidence>
<organism evidence="1">
    <name type="scientific">Lepeophtheirus salmonis</name>
    <name type="common">Salmon louse</name>
    <name type="synonym">Caligus salmonis</name>
    <dbReference type="NCBI Taxonomy" id="72036"/>
    <lineage>
        <taxon>Eukaryota</taxon>
        <taxon>Metazoa</taxon>
        <taxon>Ecdysozoa</taxon>
        <taxon>Arthropoda</taxon>
        <taxon>Crustacea</taxon>
        <taxon>Multicrustacea</taxon>
        <taxon>Hexanauplia</taxon>
        <taxon>Copepoda</taxon>
        <taxon>Siphonostomatoida</taxon>
        <taxon>Caligidae</taxon>
        <taxon>Lepeophtheirus</taxon>
    </lineage>
</organism>
<name>A0A0K2U5U5_LEPSM</name>